<accession>A0A1H9TF76</accession>
<evidence type="ECO:0000313" key="3">
    <source>
        <dbReference type="EMBL" id="SER95624.1"/>
    </source>
</evidence>
<dbReference type="NCBIfam" id="TIGR03491">
    <property type="entry name" value="TM0106 family RecB-like putative nuclease"/>
    <property type="match status" value="1"/>
</dbReference>
<proteinExistence type="predicted"/>
<evidence type="ECO:0000259" key="2">
    <source>
        <dbReference type="Pfam" id="PF13482"/>
    </source>
</evidence>
<sequence length="511" mass="56429">MPDVTQHKKNSSQRALGTPETQGVRASDLVGCRYRLRQRLDHPEIGPTDSGQARAERMHAARDVVYAALPTKPALGDGRRTFTRVDLARDSEDPEPATREALRKRAHLITNARLSGRIDDHLVTVHIDVLVRTSANTYQPVMVSNHRVARPSETSTMQAVSTTRLGLGSLITVQAQQRHHTVDGYRIALAALLLAQLGVADPLAGVVGQDRSLAYFAPVAPYIKAVREALAQPTPTAPIRLKQCATCRFWQLCEPKLRAADEISLVFPGQRAAPFRERGIHTVAGAITAGLGEPSAIAHAWRENIPVLARTDSPEVPRADVEIDIDMEAYLDQGAYLWGAYDGDTYHSFVTWEEVGGAAESHNFTQFWQWLMGVRRQAHEAGLTFCAYCYAAGGENHWLRASARRFDTVELAEVNAFIASDEWVDVFAHVRRDLVGVDGLGLKVVAPVAGYDWEDNIDGEASIALRRRARLGDQSAREVLLRYNEDDCRATRAVRDFLDAGAPGLPRVHEF</sequence>
<dbReference type="STRING" id="1121357.SAMN05661109_01444"/>
<evidence type="ECO:0000313" key="4">
    <source>
        <dbReference type="Proteomes" id="UP000198929"/>
    </source>
</evidence>
<gene>
    <name evidence="3" type="ORF">SAMN05661109_01444</name>
</gene>
<dbReference type="EMBL" id="FOGQ01000005">
    <property type="protein sequence ID" value="SER95624.1"/>
    <property type="molecule type" value="Genomic_DNA"/>
</dbReference>
<dbReference type="Pfam" id="PF13482">
    <property type="entry name" value="RNase_H_2"/>
    <property type="match status" value="1"/>
</dbReference>
<dbReference type="AlphaFoldDB" id="A0A1H9TF76"/>
<dbReference type="InterPro" id="IPR019993">
    <property type="entry name" value="RecB_nuclease_TM0106_put"/>
</dbReference>
<protein>
    <submittedName>
        <fullName evidence="3">RecB family nuclease, putative, TM0106 family</fullName>
    </submittedName>
</protein>
<name>A0A1H9TF76_9CORY</name>
<feature type="domain" description="YprB ribonuclease H-like" evidence="2">
    <location>
        <begin position="326"/>
        <end position="496"/>
    </location>
</feature>
<dbReference type="Proteomes" id="UP000198929">
    <property type="component" value="Unassembled WGS sequence"/>
</dbReference>
<organism evidence="3 4">
    <name type="scientific">Corynebacterium cystitidis DSM 20524</name>
    <dbReference type="NCBI Taxonomy" id="1121357"/>
    <lineage>
        <taxon>Bacteria</taxon>
        <taxon>Bacillati</taxon>
        <taxon>Actinomycetota</taxon>
        <taxon>Actinomycetes</taxon>
        <taxon>Mycobacteriales</taxon>
        <taxon>Corynebacteriaceae</taxon>
        <taxon>Corynebacterium</taxon>
    </lineage>
</organism>
<keyword evidence="4" id="KW-1185">Reference proteome</keyword>
<reference evidence="4" key="1">
    <citation type="submission" date="2016-10" db="EMBL/GenBank/DDBJ databases">
        <authorList>
            <person name="Varghese N."/>
            <person name="Submissions S."/>
        </authorList>
    </citation>
    <scope>NUCLEOTIDE SEQUENCE [LARGE SCALE GENOMIC DNA]</scope>
    <source>
        <strain evidence="4">DSM 20524</strain>
    </source>
</reference>
<dbReference type="InterPro" id="IPR038720">
    <property type="entry name" value="YprB_RNase_H-like_dom"/>
</dbReference>
<feature type="compositionally biased region" description="Polar residues" evidence="1">
    <location>
        <begin position="12"/>
        <end position="21"/>
    </location>
</feature>
<feature type="region of interest" description="Disordered" evidence="1">
    <location>
        <begin position="1"/>
        <end position="24"/>
    </location>
</feature>
<evidence type="ECO:0000256" key="1">
    <source>
        <dbReference type="SAM" id="MobiDB-lite"/>
    </source>
</evidence>